<organism evidence="1">
    <name type="scientific">hydrothermal vent metagenome</name>
    <dbReference type="NCBI Taxonomy" id="652676"/>
    <lineage>
        <taxon>unclassified sequences</taxon>
        <taxon>metagenomes</taxon>
        <taxon>ecological metagenomes</taxon>
    </lineage>
</organism>
<proteinExistence type="predicted"/>
<dbReference type="Pfam" id="PF07396">
    <property type="entry name" value="Porin_O_P"/>
    <property type="match status" value="1"/>
</dbReference>
<protein>
    <recommendedName>
        <fullName evidence="2">Phosphate-selective porin O and P</fullName>
    </recommendedName>
</protein>
<name>A0A3B1DA01_9ZZZZ</name>
<accession>A0A3B1DA01</accession>
<dbReference type="EMBL" id="UOGF01000077">
    <property type="protein sequence ID" value="VAX31650.1"/>
    <property type="molecule type" value="Genomic_DNA"/>
</dbReference>
<dbReference type="AlphaFoldDB" id="A0A3B1DA01"/>
<evidence type="ECO:0008006" key="2">
    <source>
        <dbReference type="Google" id="ProtNLM"/>
    </source>
</evidence>
<reference evidence="1" key="1">
    <citation type="submission" date="2018-06" db="EMBL/GenBank/DDBJ databases">
        <authorList>
            <person name="Zhirakovskaya E."/>
        </authorList>
    </citation>
    <scope>NUCLEOTIDE SEQUENCE</scope>
</reference>
<dbReference type="InterPro" id="IPR010870">
    <property type="entry name" value="Porin_O/P"/>
</dbReference>
<evidence type="ECO:0000313" key="1">
    <source>
        <dbReference type="EMBL" id="VAX31650.1"/>
    </source>
</evidence>
<dbReference type="Gene3D" id="2.40.160.10">
    <property type="entry name" value="Porin"/>
    <property type="match status" value="1"/>
</dbReference>
<gene>
    <name evidence="1" type="ORF">MNBD_NITROSPIRAE01-1984</name>
</gene>
<dbReference type="InterPro" id="IPR023614">
    <property type="entry name" value="Porin_dom_sf"/>
</dbReference>
<dbReference type="SUPFAM" id="SSF56935">
    <property type="entry name" value="Porins"/>
    <property type="match status" value="1"/>
</dbReference>
<sequence length="372" mass="41700">MNNRVVLVVLILFLVVLGQAQAKAEPMFIEQDGIKVGYDKGFVLNVKDQFQMKFGAWIQFQHAYIDDENGPNSSTFKLAKGRLRWSGYMYSPQFGYVIQLEVADPNNPKNNGSKETALKDFAIDIKHYENVRVRIGQFKVPFNRQQMAFFGDLQFVDTSLASKAFNANQNNARDIGLMMSGAHNDGKLQYFVGLFNGNGINKEDDNDTSQYLTVGRIVFNPLGEMSISESDVANTENPLFSVGAAYAYDAGNNEGVVNRGSAKTLGLEFSYKYRGKSIQGEYYFRNDDRNADADGAYLQGGIFVVPEKIEVAARYSRFSPDIANSDVEEITLGFNLFFAGHRRKLQIDISNISNDVDHTDDQGIRAQYQIAF</sequence>